<comment type="subunit">
    <text evidence="5">Monomer.</text>
</comment>
<evidence type="ECO:0000256" key="7">
    <source>
        <dbReference type="ARBA" id="ARBA00014738"/>
    </source>
</evidence>
<evidence type="ECO:0000256" key="15">
    <source>
        <dbReference type="ARBA" id="ARBA00022917"/>
    </source>
</evidence>
<keyword evidence="10 21" id="KW-0812">Transmembrane</keyword>
<dbReference type="Gene3D" id="3.40.50.620">
    <property type="entry name" value="HUPs"/>
    <property type="match status" value="1"/>
</dbReference>
<keyword evidence="14" id="KW-0067">ATP-binding</keyword>
<dbReference type="InterPro" id="IPR024909">
    <property type="entry name" value="Cys-tRNA/MSH_ligase"/>
</dbReference>
<keyword evidence="12" id="KW-0547">Nucleotide-binding</keyword>
<dbReference type="GO" id="GO:0005737">
    <property type="term" value="C:cytoplasm"/>
    <property type="evidence" value="ECO:0007669"/>
    <property type="project" value="UniProtKB-SubCell"/>
</dbReference>
<dbReference type="Pfam" id="PF09190">
    <property type="entry name" value="DALR_2"/>
    <property type="match status" value="1"/>
</dbReference>
<keyword evidence="16 21" id="KW-1133">Transmembrane helix</keyword>
<evidence type="ECO:0000256" key="8">
    <source>
        <dbReference type="ARBA" id="ARBA00022490"/>
    </source>
</evidence>
<keyword evidence="15" id="KW-0648">Protein biosynthesis</keyword>
<dbReference type="InterPro" id="IPR015803">
    <property type="entry name" value="Cys-tRNA-ligase"/>
</dbReference>
<dbReference type="InterPro" id="IPR001046">
    <property type="entry name" value="NRAMP_fam"/>
</dbReference>
<keyword evidence="20" id="KW-0175">Coiled coil</keyword>
<dbReference type="GO" id="GO:0016020">
    <property type="term" value="C:membrane"/>
    <property type="evidence" value="ECO:0007669"/>
    <property type="project" value="UniProtKB-SubCell"/>
</dbReference>
<dbReference type="InterPro" id="IPR014729">
    <property type="entry name" value="Rossmann-like_a/b/a_fold"/>
</dbReference>
<name>A0A0G1KBA7_9BACT</name>
<organism evidence="23 24">
    <name type="scientific">Candidatus Yanofskybacteria bacterium GW2011_GWA2_44_9</name>
    <dbReference type="NCBI Taxonomy" id="1619025"/>
    <lineage>
        <taxon>Bacteria</taxon>
        <taxon>Candidatus Yanofskyibacteriota</taxon>
    </lineage>
</organism>
<dbReference type="GO" id="GO:0006423">
    <property type="term" value="P:cysteinyl-tRNA aminoacylation"/>
    <property type="evidence" value="ECO:0007669"/>
    <property type="project" value="UniProtKB-UniRule"/>
</dbReference>
<dbReference type="InterPro" id="IPR015273">
    <property type="entry name" value="Cys-tRNA-synt_Ia_DALR"/>
</dbReference>
<evidence type="ECO:0000256" key="13">
    <source>
        <dbReference type="ARBA" id="ARBA00022833"/>
    </source>
</evidence>
<dbReference type="EMBL" id="LCJR01000032">
    <property type="protein sequence ID" value="KKT80880.1"/>
    <property type="molecule type" value="Genomic_DNA"/>
</dbReference>
<dbReference type="GO" id="GO:0005524">
    <property type="term" value="F:ATP binding"/>
    <property type="evidence" value="ECO:0007669"/>
    <property type="project" value="UniProtKB-KW"/>
</dbReference>
<feature type="transmembrane region" description="Helical" evidence="21">
    <location>
        <begin position="232"/>
        <end position="260"/>
    </location>
</feature>
<feature type="domain" description="Cysteinyl-tRNA synthetase class Ia DALR" evidence="22">
    <location>
        <begin position="705"/>
        <end position="769"/>
    </location>
</feature>
<evidence type="ECO:0000256" key="16">
    <source>
        <dbReference type="ARBA" id="ARBA00022989"/>
    </source>
</evidence>
<dbReference type="Pfam" id="PF01566">
    <property type="entry name" value="Nramp"/>
    <property type="match status" value="1"/>
</dbReference>
<evidence type="ECO:0000256" key="17">
    <source>
        <dbReference type="ARBA" id="ARBA00023136"/>
    </source>
</evidence>
<dbReference type="GO" id="GO:0046872">
    <property type="term" value="F:metal ion binding"/>
    <property type="evidence" value="ECO:0007669"/>
    <property type="project" value="UniProtKB-KW"/>
</dbReference>
<keyword evidence="18" id="KW-0030">Aminoacyl-tRNA synthetase</keyword>
<feature type="transmembrane region" description="Helical" evidence="21">
    <location>
        <begin position="187"/>
        <end position="212"/>
    </location>
</feature>
<evidence type="ECO:0000256" key="18">
    <source>
        <dbReference type="ARBA" id="ARBA00023146"/>
    </source>
</evidence>
<evidence type="ECO:0000259" key="22">
    <source>
        <dbReference type="SMART" id="SM00840"/>
    </source>
</evidence>
<keyword evidence="17 21" id="KW-0472">Membrane</keyword>
<dbReference type="SUPFAM" id="SSF47323">
    <property type="entry name" value="Anticodon-binding domain of a subclass of class I aminoacyl-tRNA synthetases"/>
    <property type="match status" value="1"/>
</dbReference>
<dbReference type="NCBIfam" id="TIGR00435">
    <property type="entry name" value="cysS"/>
    <property type="match status" value="1"/>
</dbReference>
<dbReference type="SUPFAM" id="SSF52374">
    <property type="entry name" value="Nucleotidylyl transferase"/>
    <property type="match status" value="1"/>
</dbReference>
<accession>A0A0G1KBA7</accession>
<evidence type="ECO:0000313" key="24">
    <source>
        <dbReference type="Proteomes" id="UP000034032"/>
    </source>
</evidence>
<dbReference type="Pfam" id="PF01406">
    <property type="entry name" value="tRNA-synt_1e"/>
    <property type="match status" value="1"/>
</dbReference>
<evidence type="ECO:0000256" key="1">
    <source>
        <dbReference type="ARBA" id="ARBA00001947"/>
    </source>
</evidence>
<feature type="transmembrane region" description="Helical" evidence="21">
    <location>
        <begin position="63"/>
        <end position="81"/>
    </location>
</feature>
<dbReference type="EC" id="6.1.1.16" evidence="6 19"/>
<evidence type="ECO:0000256" key="6">
    <source>
        <dbReference type="ARBA" id="ARBA00012832"/>
    </source>
</evidence>
<dbReference type="InterPro" id="IPR032678">
    <property type="entry name" value="tRNA-synt_1_cat_dom"/>
</dbReference>
<dbReference type="PATRIC" id="fig|1619025.3.peg.984"/>
<evidence type="ECO:0000256" key="12">
    <source>
        <dbReference type="ARBA" id="ARBA00022741"/>
    </source>
</evidence>
<dbReference type="GO" id="GO:0046873">
    <property type="term" value="F:metal ion transmembrane transporter activity"/>
    <property type="evidence" value="ECO:0007669"/>
    <property type="project" value="InterPro"/>
</dbReference>
<feature type="transmembrane region" description="Helical" evidence="21">
    <location>
        <begin position="128"/>
        <end position="146"/>
    </location>
</feature>
<gene>
    <name evidence="23" type="ORF">UW79_C0032G0001</name>
</gene>
<dbReference type="PRINTS" id="PR00983">
    <property type="entry name" value="TRNASYNTHCYS"/>
</dbReference>
<proteinExistence type="inferred from homology"/>
<evidence type="ECO:0000256" key="21">
    <source>
        <dbReference type="SAM" id="Phobius"/>
    </source>
</evidence>
<evidence type="ECO:0000256" key="14">
    <source>
        <dbReference type="ARBA" id="ARBA00022840"/>
    </source>
</evidence>
<comment type="similarity">
    <text evidence="4">Belongs to the class-I aminoacyl-tRNA synthetase family.</text>
</comment>
<evidence type="ECO:0000256" key="19">
    <source>
        <dbReference type="NCBIfam" id="TIGR00435"/>
    </source>
</evidence>
<comment type="cofactor">
    <cofactor evidence="1">
        <name>Zn(2+)</name>
        <dbReference type="ChEBI" id="CHEBI:29105"/>
    </cofactor>
</comment>
<dbReference type="Gene3D" id="1.20.120.1910">
    <property type="entry name" value="Cysteine-tRNA ligase, C-terminal anti-codon recognition domain"/>
    <property type="match status" value="1"/>
</dbReference>
<dbReference type="PANTHER" id="PTHR10890">
    <property type="entry name" value="CYSTEINYL-TRNA SYNTHETASE"/>
    <property type="match status" value="1"/>
</dbReference>
<comment type="caution">
    <text evidence="23">The sequence shown here is derived from an EMBL/GenBank/DDBJ whole genome shotgun (WGS) entry which is preliminary data.</text>
</comment>
<dbReference type="InterPro" id="IPR009080">
    <property type="entry name" value="tRNAsynth_Ia_anticodon-bd"/>
</dbReference>
<feature type="transmembrane region" description="Helical" evidence="21">
    <location>
        <begin position="88"/>
        <end position="106"/>
    </location>
</feature>
<sequence length="819" mass="92516">EMSARIGLASQCGLAGNIKRYYSKATLILISSLIILANTFNIGADIFGMASAIELLMPGSAQLLSWIIVVAILFLTVVLPYRKIVVIFKWLSMTLLAYIAAGFIVVEEWPKLAWQMIAPSFQINRDNFLIVVALFGTTISPYLAFWQASEEAEEKRIKDKSEDGPYICEYKIVTRSELRRAAKDTKLGMFFSNLIGFFIIALTSSVLFNAGIHNIETVKDAAEALRPLAGDYAYILFSLGVIGAGLLAIPILAGSSAYVLAEIFNWKGGLDRPFSKAKAFYMVIIFSTLVGLMITYTGISPIQALFFTAIIHGIVAPFLISIILHMSNNPAIVGPNVNGRTSNILVIIHNTLTKTKEKIVPRENKKIQMFVCGPTVYDYIHIGNARTFVFFDVVAKYLKYRGYQVDYIQNITDIDDKIIQRAKENKKDPLMWAKEYRQKFEEDMKALGIDSPKYVPATEHIGQVVKQVKALIDRKHAYLIEGDGWYFDLSTFKDYGKLSGRKAQMADDAVSRIDENDKKRNKGDFCLWKLVKVGKELEIGNWKLEIADGEPAWATPLGWGRPGWHIEDTAITEHYFGPQYDIHGGGQDLIFPHHEAEITQQESASGKKPFVKYWMHVAFLINKEEKMSKSKGNFTTVHELLKQYPKEVLRFYLLSGHYRQPLEFSDKALKQARAGIQRIKELTKKLENIERNKNDGIVAYALREAFDEALTDDFNTPKAFGAIFEFIKRMNTDLTSDSIGQKGAEEASQMLSYINSILGIVPDTQDEIPPAIEVLVEKREKFREEKNFKESDKIRTQIQNLGYEIEDTIYGSLLTKKSS</sequence>
<evidence type="ECO:0000256" key="5">
    <source>
        <dbReference type="ARBA" id="ARBA00011245"/>
    </source>
</evidence>
<evidence type="ECO:0000256" key="4">
    <source>
        <dbReference type="ARBA" id="ARBA00005594"/>
    </source>
</evidence>
<dbReference type="CDD" id="cd00672">
    <property type="entry name" value="CysRS_core"/>
    <property type="match status" value="1"/>
</dbReference>
<reference evidence="23 24" key="1">
    <citation type="journal article" date="2015" name="Nature">
        <title>rRNA introns, odd ribosomes, and small enigmatic genomes across a large radiation of phyla.</title>
        <authorList>
            <person name="Brown C.T."/>
            <person name="Hug L.A."/>
            <person name="Thomas B.C."/>
            <person name="Sharon I."/>
            <person name="Castelle C.J."/>
            <person name="Singh A."/>
            <person name="Wilkins M.J."/>
            <person name="Williams K.H."/>
            <person name="Banfield J.F."/>
        </authorList>
    </citation>
    <scope>NUCLEOTIDE SEQUENCE [LARGE SCALE GENOMIC DNA]</scope>
</reference>
<dbReference type="GO" id="GO:0004817">
    <property type="term" value="F:cysteine-tRNA ligase activity"/>
    <property type="evidence" value="ECO:0007669"/>
    <property type="project" value="UniProtKB-UniRule"/>
</dbReference>
<dbReference type="PANTHER" id="PTHR10890:SF3">
    <property type="entry name" value="CYSTEINE--TRNA LIGASE, CYTOPLASMIC"/>
    <property type="match status" value="1"/>
</dbReference>
<dbReference type="SMART" id="SM00840">
    <property type="entry name" value="DALR_2"/>
    <property type="match status" value="1"/>
</dbReference>
<evidence type="ECO:0000313" key="23">
    <source>
        <dbReference type="EMBL" id="KKT80880.1"/>
    </source>
</evidence>
<feature type="non-terminal residue" evidence="23">
    <location>
        <position position="1"/>
    </location>
</feature>
<feature type="coiled-coil region" evidence="20">
    <location>
        <begin position="672"/>
        <end position="699"/>
    </location>
</feature>
<evidence type="ECO:0000256" key="2">
    <source>
        <dbReference type="ARBA" id="ARBA00004141"/>
    </source>
</evidence>
<protein>
    <recommendedName>
        <fullName evidence="7 19">Cysteine--tRNA ligase</fullName>
        <ecNumber evidence="6 19">6.1.1.16</ecNumber>
    </recommendedName>
</protein>
<keyword evidence="9 23" id="KW-0436">Ligase</keyword>
<evidence type="ECO:0000256" key="3">
    <source>
        <dbReference type="ARBA" id="ARBA00004496"/>
    </source>
</evidence>
<keyword evidence="13" id="KW-0862">Zinc</keyword>
<feature type="transmembrane region" description="Helical" evidence="21">
    <location>
        <begin position="280"/>
        <end position="299"/>
    </location>
</feature>
<evidence type="ECO:0000256" key="11">
    <source>
        <dbReference type="ARBA" id="ARBA00022723"/>
    </source>
</evidence>
<dbReference type="HAMAP" id="MF_00041">
    <property type="entry name" value="Cys_tRNA_synth"/>
    <property type="match status" value="1"/>
</dbReference>
<evidence type="ECO:0000256" key="20">
    <source>
        <dbReference type="SAM" id="Coils"/>
    </source>
</evidence>
<evidence type="ECO:0000256" key="9">
    <source>
        <dbReference type="ARBA" id="ARBA00022598"/>
    </source>
</evidence>
<dbReference type="Proteomes" id="UP000034032">
    <property type="component" value="Unassembled WGS sequence"/>
</dbReference>
<dbReference type="AlphaFoldDB" id="A0A0G1KBA7"/>
<keyword evidence="11" id="KW-0479">Metal-binding</keyword>
<evidence type="ECO:0000256" key="10">
    <source>
        <dbReference type="ARBA" id="ARBA00022692"/>
    </source>
</evidence>
<keyword evidence="8" id="KW-0963">Cytoplasm</keyword>
<comment type="subcellular location">
    <subcellularLocation>
        <location evidence="3">Cytoplasm</location>
    </subcellularLocation>
    <subcellularLocation>
        <location evidence="2">Membrane</location>
        <topology evidence="2">Multi-pass membrane protein</topology>
    </subcellularLocation>
</comment>
<feature type="transmembrane region" description="Helical" evidence="21">
    <location>
        <begin position="21"/>
        <end position="43"/>
    </location>
</feature>